<sequence>MGVHASDFRTIEWKELKPDDWQAPAVRDPSYYDRNPDAQVQTGLDAPVIEELNGDKVRIPGYVVQLEGDDRRVTEFLLVPYFGACIHVPPPPPNQIIHVSFPEGVPYSVTYDAVWVSGTVKVERKEGDIAVVGYQIDAAEVVSYFN</sequence>
<organism evidence="1 2">
    <name type="scientific">Aliidiomarina minuta</name>
    <dbReference type="NCBI Taxonomy" id="880057"/>
    <lineage>
        <taxon>Bacteria</taxon>
        <taxon>Pseudomonadati</taxon>
        <taxon>Pseudomonadota</taxon>
        <taxon>Gammaproteobacteria</taxon>
        <taxon>Alteromonadales</taxon>
        <taxon>Idiomarinaceae</taxon>
        <taxon>Aliidiomarina</taxon>
    </lineage>
</organism>
<keyword evidence="2" id="KW-1185">Reference proteome</keyword>
<dbReference type="Gene3D" id="2.40.50.870">
    <property type="entry name" value="Protein of unknown function (DUF3299)"/>
    <property type="match status" value="1"/>
</dbReference>
<protein>
    <submittedName>
        <fullName evidence="1">DUF3299 domain-containing protein</fullName>
    </submittedName>
</protein>
<evidence type="ECO:0000313" key="1">
    <source>
        <dbReference type="EMBL" id="RUO24526.1"/>
    </source>
</evidence>
<comment type="caution">
    <text evidence="1">The sequence shown here is derived from an EMBL/GenBank/DDBJ whole genome shotgun (WGS) entry which is preliminary data.</text>
</comment>
<evidence type="ECO:0000313" key="2">
    <source>
        <dbReference type="Proteomes" id="UP000288293"/>
    </source>
</evidence>
<reference evidence="1 2" key="1">
    <citation type="journal article" date="2011" name="Front. Microbiol.">
        <title>Genomic signatures of strain selection and enhancement in Bacillus atrophaeus var. globigii, a historical biowarfare simulant.</title>
        <authorList>
            <person name="Gibbons H.S."/>
            <person name="Broomall S.M."/>
            <person name="McNew L.A."/>
            <person name="Daligault H."/>
            <person name="Chapman C."/>
            <person name="Bruce D."/>
            <person name="Karavis M."/>
            <person name="Krepps M."/>
            <person name="McGregor P.A."/>
            <person name="Hong C."/>
            <person name="Park K.H."/>
            <person name="Akmal A."/>
            <person name="Feldman A."/>
            <person name="Lin J.S."/>
            <person name="Chang W.E."/>
            <person name="Higgs B.W."/>
            <person name="Demirev P."/>
            <person name="Lindquist J."/>
            <person name="Liem A."/>
            <person name="Fochler E."/>
            <person name="Read T.D."/>
            <person name="Tapia R."/>
            <person name="Johnson S."/>
            <person name="Bishop-Lilly K.A."/>
            <person name="Detter C."/>
            <person name="Han C."/>
            <person name="Sozhamannan S."/>
            <person name="Rosenzweig C.N."/>
            <person name="Skowronski E.W."/>
        </authorList>
    </citation>
    <scope>NUCLEOTIDE SEQUENCE [LARGE SCALE GENOMIC DNA]</scope>
    <source>
        <strain evidence="1 2">MLST1</strain>
    </source>
</reference>
<accession>A0A432W4X3</accession>
<dbReference type="EMBL" id="PIPL01000002">
    <property type="protein sequence ID" value="RUO24526.1"/>
    <property type="molecule type" value="Genomic_DNA"/>
</dbReference>
<proteinExistence type="predicted"/>
<dbReference type="AlphaFoldDB" id="A0A432W4X3"/>
<dbReference type="Proteomes" id="UP000288293">
    <property type="component" value="Unassembled WGS sequence"/>
</dbReference>
<gene>
    <name evidence="1" type="ORF">CWE09_10340</name>
</gene>
<dbReference type="InterPro" id="IPR021727">
    <property type="entry name" value="DUF3299"/>
</dbReference>
<dbReference type="OrthoDB" id="9784998at2"/>
<name>A0A432W4X3_9GAMM</name>
<dbReference type="Pfam" id="PF11736">
    <property type="entry name" value="DUF3299"/>
    <property type="match status" value="1"/>
</dbReference>